<reference evidence="1" key="2">
    <citation type="submission" date="2021-04" db="EMBL/GenBank/DDBJ databases">
        <authorList>
            <person name="Podell S."/>
        </authorList>
    </citation>
    <scope>NUCLEOTIDE SEQUENCE</scope>
    <source>
        <strain evidence="1">Hildebrandi</strain>
    </source>
</reference>
<organism evidence="1 2">
    <name type="scientific">Nitzschia inconspicua</name>
    <dbReference type="NCBI Taxonomy" id="303405"/>
    <lineage>
        <taxon>Eukaryota</taxon>
        <taxon>Sar</taxon>
        <taxon>Stramenopiles</taxon>
        <taxon>Ochrophyta</taxon>
        <taxon>Bacillariophyta</taxon>
        <taxon>Bacillariophyceae</taxon>
        <taxon>Bacillariophycidae</taxon>
        <taxon>Bacillariales</taxon>
        <taxon>Bacillariaceae</taxon>
        <taxon>Nitzschia</taxon>
    </lineage>
</organism>
<reference evidence="1" key="1">
    <citation type="journal article" date="2021" name="Sci. Rep.">
        <title>Diploid genomic architecture of Nitzschia inconspicua, an elite biomass production diatom.</title>
        <authorList>
            <person name="Oliver A."/>
            <person name="Podell S."/>
            <person name="Pinowska A."/>
            <person name="Traller J.C."/>
            <person name="Smith S.R."/>
            <person name="McClure R."/>
            <person name="Beliaev A."/>
            <person name="Bohutskyi P."/>
            <person name="Hill E.A."/>
            <person name="Rabines A."/>
            <person name="Zheng H."/>
            <person name="Allen L.Z."/>
            <person name="Kuo A."/>
            <person name="Grigoriev I.V."/>
            <person name="Allen A.E."/>
            <person name="Hazlebeck D."/>
            <person name="Allen E.E."/>
        </authorList>
    </citation>
    <scope>NUCLEOTIDE SEQUENCE</scope>
    <source>
        <strain evidence="1">Hildebrandi</strain>
    </source>
</reference>
<evidence type="ECO:0000313" key="2">
    <source>
        <dbReference type="Proteomes" id="UP000693970"/>
    </source>
</evidence>
<dbReference type="EMBL" id="JAGRRH010000023">
    <property type="protein sequence ID" value="KAG7343910.1"/>
    <property type="molecule type" value="Genomic_DNA"/>
</dbReference>
<evidence type="ECO:0000313" key="1">
    <source>
        <dbReference type="EMBL" id="KAG7343910.1"/>
    </source>
</evidence>
<protein>
    <submittedName>
        <fullName evidence="1">Uncharacterized protein</fullName>
    </submittedName>
</protein>
<keyword evidence="2" id="KW-1185">Reference proteome</keyword>
<dbReference type="AlphaFoldDB" id="A0A9K3KHR6"/>
<name>A0A9K3KHR6_9STRA</name>
<proteinExistence type="predicted"/>
<dbReference type="Proteomes" id="UP000693970">
    <property type="component" value="Unassembled WGS sequence"/>
</dbReference>
<comment type="caution">
    <text evidence="1">The sequence shown here is derived from an EMBL/GenBank/DDBJ whole genome shotgun (WGS) entry which is preliminary data.</text>
</comment>
<accession>A0A9K3KHR6</accession>
<sequence length="112" mass="12805">MLQIMLIWRPNASRRGLFRRQILQHPANDQSPGKTWTNNFPPETTSLVQIAGLDSGMDLNGHRGEILCRIHDTRRVTVKLPAGGQEITVKPENVEVLWTYDEIESKTTVFHE</sequence>
<gene>
    <name evidence="1" type="ORF">IV203_021918</name>
</gene>